<feature type="transmembrane region" description="Helical" evidence="1">
    <location>
        <begin position="21"/>
        <end position="41"/>
    </location>
</feature>
<dbReference type="RefSeq" id="WP_046372374.1">
    <property type="nucleotide sequence ID" value="NZ_CP013970.1"/>
</dbReference>
<accession>A0A345CPK0</accession>
<reference evidence="2 3" key="1">
    <citation type="submission" date="2016-01" db="EMBL/GenBank/DDBJ databases">
        <authorList>
            <person name="Oliw E.H."/>
        </authorList>
    </citation>
    <scope>NUCLEOTIDE SEQUENCE [LARGE SCALE GENOMIC DNA]</scope>
    <source>
        <strain evidence="2 3">MDcuke</strain>
    </source>
</reference>
<gene>
    <name evidence="2" type="ORF">AV903_03410</name>
</gene>
<proteinExistence type="predicted"/>
<evidence type="ECO:0000313" key="2">
    <source>
        <dbReference type="EMBL" id="AXF75367.1"/>
    </source>
</evidence>
<dbReference type="EMBL" id="CP013970">
    <property type="protein sequence ID" value="AXF75367.1"/>
    <property type="molecule type" value="Genomic_DNA"/>
</dbReference>
<protein>
    <recommendedName>
        <fullName evidence="4">DUF3899 domain-containing protein</fullName>
    </recommendedName>
</protein>
<evidence type="ECO:0000313" key="3">
    <source>
        <dbReference type="Proteomes" id="UP000264980"/>
    </source>
</evidence>
<sequence>MKKQSTCFWSKSVIELILARTGLFFGLFGSALIFLSFFLYLPNKKNYEKLVSLFKKKYIFPAPNSFNHMIGFFGVFQVSRFFIQLSKKKKIFLLERNDPAYDFFKENDLKIQSWMRYLSLMWMAAGFLYLISLLLSVILYFTRLWY</sequence>
<dbReference type="AlphaFoldDB" id="A0A345CPK0"/>
<evidence type="ECO:0000256" key="1">
    <source>
        <dbReference type="SAM" id="Phobius"/>
    </source>
</evidence>
<keyword evidence="1" id="KW-0472">Membrane</keyword>
<evidence type="ECO:0008006" key="4">
    <source>
        <dbReference type="Google" id="ProtNLM"/>
    </source>
</evidence>
<feature type="transmembrane region" description="Helical" evidence="1">
    <location>
        <begin position="65"/>
        <end position="83"/>
    </location>
</feature>
<name>A0A345CPK0_9GAMM</name>
<organism evidence="2 3">
    <name type="scientific">Erwinia tracheiphila</name>
    <dbReference type="NCBI Taxonomy" id="65700"/>
    <lineage>
        <taxon>Bacteria</taxon>
        <taxon>Pseudomonadati</taxon>
        <taxon>Pseudomonadota</taxon>
        <taxon>Gammaproteobacteria</taxon>
        <taxon>Enterobacterales</taxon>
        <taxon>Erwiniaceae</taxon>
        <taxon>Erwinia</taxon>
    </lineage>
</organism>
<dbReference type="Proteomes" id="UP000264980">
    <property type="component" value="Chromosome"/>
</dbReference>
<keyword evidence="1" id="KW-1133">Transmembrane helix</keyword>
<feature type="transmembrane region" description="Helical" evidence="1">
    <location>
        <begin position="120"/>
        <end position="141"/>
    </location>
</feature>
<keyword evidence="1" id="KW-0812">Transmembrane</keyword>